<feature type="transmembrane region" description="Helical" evidence="1">
    <location>
        <begin position="190"/>
        <end position="211"/>
    </location>
</feature>
<evidence type="ECO:0000259" key="2">
    <source>
        <dbReference type="SMART" id="SM00014"/>
    </source>
</evidence>
<organism evidence="3 4">
    <name type="scientific">Sporofaciens musculi</name>
    <dbReference type="NCBI Taxonomy" id="2681861"/>
    <lineage>
        <taxon>Bacteria</taxon>
        <taxon>Bacillati</taxon>
        <taxon>Bacillota</taxon>
        <taxon>Clostridia</taxon>
        <taxon>Lachnospirales</taxon>
        <taxon>Lachnospiraceae</taxon>
        <taxon>Sporofaciens</taxon>
    </lineage>
</organism>
<name>A0A7X3MGK7_9FIRM</name>
<dbReference type="Gene3D" id="1.20.144.10">
    <property type="entry name" value="Phosphatidic acid phosphatase type 2/haloperoxidase"/>
    <property type="match status" value="1"/>
</dbReference>
<reference evidence="3 4" key="1">
    <citation type="submission" date="2019-12" db="EMBL/GenBank/DDBJ databases">
        <title>Sporaefaciens musculi gen. nov., sp. nov., a novel bacterium isolated from the caecum of an obese mouse.</title>
        <authorList>
            <person name="Rasmussen T.S."/>
            <person name="Streidl T."/>
            <person name="Hitch T.C.A."/>
            <person name="Wortmann E."/>
            <person name="Deptula P."/>
            <person name="Hansen M."/>
            <person name="Nielsen D.S."/>
            <person name="Clavel T."/>
            <person name="Vogensen F.K."/>
        </authorList>
    </citation>
    <scope>NUCLEOTIDE SEQUENCE [LARGE SCALE GENOMIC DNA]</scope>
    <source>
        <strain evidence="3 4">WCA-9-b2</strain>
    </source>
</reference>
<feature type="transmembrane region" description="Helical" evidence="1">
    <location>
        <begin position="165"/>
        <end position="184"/>
    </location>
</feature>
<dbReference type="SMART" id="SM00014">
    <property type="entry name" value="acidPPc"/>
    <property type="match status" value="1"/>
</dbReference>
<dbReference type="InterPro" id="IPR000326">
    <property type="entry name" value="PAP2/HPO"/>
</dbReference>
<feature type="transmembrane region" description="Helical" evidence="1">
    <location>
        <begin position="7"/>
        <end position="28"/>
    </location>
</feature>
<evidence type="ECO:0000313" key="4">
    <source>
        <dbReference type="Proteomes" id="UP000460412"/>
    </source>
</evidence>
<feature type="transmembrane region" description="Helical" evidence="1">
    <location>
        <begin position="62"/>
        <end position="86"/>
    </location>
</feature>
<dbReference type="EMBL" id="WUQX01000001">
    <property type="protein sequence ID" value="MXP76065.1"/>
    <property type="molecule type" value="Genomic_DNA"/>
</dbReference>
<dbReference type="Pfam" id="PF01569">
    <property type="entry name" value="PAP2"/>
    <property type="match status" value="1"/>
</dbReference>
<keyword evidence="1" id="KW-0812">Transmembrane</keyword>
<proteinExistence type="predicted"/>
<evidence type="ECO:0000313" key="3">
    <source>
        <dbReference type="EMBL" id="MXP76065.1"/>
    </source>
</evidence>
<feature type="transmembrane region" description="Helical" evidence="1">
    <location>
        <begin position="98"/>
        <end position="120"/>
    </location>
</feature>
<dbReference type="Proteomes" id="UP000460412">
    <property type="component" value="Unassembled WGS sequence"/>
</dbReference>
<protein>
    <submittedName>
        <fullName evidence="3">Phosphatase PAP2 family protein</fullName>
    </submittedName>
</protein>
<accession>A0A7X3MGK7</accession>
<dbReference type="InterPro" id="IPR036938">
    <property type="entry name" value="PAP2/HPO_sf"/>
</dbReference>
<evidence type="ECO:0000256" key="1">
    <source>
        <dbReference type="SAM" id="Phobius"/>
    </source>
</evidence>
<feature type="domain" description="Phosphatidic acid phosphatase type 2/haloperoxidase" evidence="2">
    <location>
        <begin position="96"/>
        <end position="208"/>
    </location>
</feature>
<keyword evidence="1" id="KW-0472">Membrane</keyword>
<dbReference type="RefSeq" id="WP_159751237.1">
    <property type="nucleotide sequence ID" value="NZ_WUQX01000001.1"/>
</dbReference>
<keyword evidence="1" id="KW-1133">Transmembrane helix</keyword>
<dbReference type="AlphaFoldDB" id="A0A7X3MGK7"/>
<keyword evidence="4" id="KW-1185">Reference proteome</keyword>
<comment type="caution">
    <text evidence="3">The sequence shown here is derived from an EMBL/GenBank/DDBJ whole genome shotgun (WGS) entry which is preliminary data.</text>
</comment>
<gene>
    <name evidence="3" type="ORF">GN277_11900</name>
</gene>
<dbReference type="SUPFAM" id="SSF48317">
    <property type="entry name" value="Acid phosphatase/Vanadium-dependent haloperoxidase"/>
    <property type="match status" value="1"/>
</dbReference>
<feature type="transmembrane region" description="Helical" evidence="1">
    <location>
        <begin position="140"/>
        <end position="158"/>
    </location>
</feature>
<sequence>MQKKTGNLIITGIWVLLFILFTVLVQTVDVHTIGPKSSSVGFASVNALVHEKLGVHRLWYSITYWLGFVPLSTAGIFAVIGLMQLVRRKSLFKVDKSIIALGVFYAATIGVYVLFEFYIVNYRPILINGYLEASYPSSHTMLACCFMAAAMLECNILIRDRQINIIIQIVSIIIMAVMVIGRLISGAHWFTDIIGGLLISGALIMGLYSALSMFPKKR</sequence>